<dbReference type="InterPro" id="IPR023231">
    <property type="entry name" value="GSKIP_dom_sf"/>
</dbReference>
<dbReference type="GO" id="GO:0005737">
    <property type="term" value="C:cytoplasm"/>
    <property type="evidence" value="ECO:0007669"/>
    <property type="project" value="TreeGrafter"/>
</dbReference>
<dbReference type="AlphaFoldDB" id="A0AAW0UR04"/>
<dbReference type="InterPro" id="IPR037395">
    <property type="entry name" value="GSKIP"/>
</dbReference>
<gene>
    <name evidence="3" type="ORF">O3P69_002682</name>
</gene>
<name>A0AAW0UR04_SCYPA</name>
<comment type="caution">
    <text evidence="3">The sequence shown here is derived from an EMBL/GenBank/DDBJ whole genome shotgun (WGS) entry which is preliminary data.</text>
</comment>
<dbReference type="InterPro" id="IPR007967">
    <property type="entry name" value="GSKIP_dom"/>
</dbReference>
<proteinExistence type="inferred from homology"/>
<protein>
    <recommendedName>
        <fullName evidence="2">GSKIP domain-containing protein</fullName>
    </recommendedName>
</protein>
<dbReference type="PANTHER" id="PTHR12490">
    <property type="entry name" value="GSK3B-INTERACTING PROTEIN"/>
    <property type="match status" value="1"/>
</dbReference>
<keyword evidence="4" id="KW-1185">Reference proteome</keyword>
<dbReference type="EMBL" id="JARAKH010000009">
    <property type="protein sequence ID" value="KAK8401062.1"/>
    <property type="molecule type" value="Genomic_DNA"/>
</dbReference>
<evidence type="ECO:0000313" key="4">
    <source>
        <dbReference type="Proteomes" id="UP001487740"/>
    </source>
</evidence>
<dbReference type="PANTHER" id="PTHR12490:SF4">
    <property type="entry name" value="GSK3B-INTERACTING PROTEIN"/>
    <property type="match status" value="1"/>
</dbReference>
<comment type="similarity">
    <text evidence="1">Belongs to the GSKIP family.</text>
</comment>
<evidence type="ECO:0000313" key="3">
    <source>
        <dbReference type="EMBL" id="KAK8401062.1"/>
    </source>
</evidence>
<reference evidence="3 4" key="1">
    <citation type="submission" date="2023-03" db="EMBL/GenBank/DDBJ databases">
        <title>High-quality genome of Scylla paramamosain provides insights in environmental adaptation.</title>
        <authorList>
            <person name="Zhang L."/>
        </authorList>
    </citation>
    <scope>NUCLEOTIDE SEQUENCE [LARGE SCALE GENOMIC DNA]</scope>
    <source>
        <strain evidence="3">LZ_2023a</strain>
        <tissue evidence="3">Muscle</tissue>
    </source>
</reference>
<evidence type="ECO:0000256" key="1">
    <source>
        <dbReference type="ARBA" id="ARBA00009571"/>
    </source>
</evidence>
<dbReference type="GO" id="GO:0060828">
    <property type="term" value="P:regulation of canonical Wnt signaling pathway"/>
    <property type="evidence" value="ECO:0007669"/>
    <property type="project" value="InterPro"/>
</dbReference>
<dbReference type="Pfam" id="PF05303">
    <property type="entry name" value="GSKIP_dom"/>
    <property type="match status" value="1"/>
</dbReference>
<dbReference type="GO" id="GO:0019207">
    <property type="term" value="F:kinase regulator activity"/>
    <property type="evidence" value="ECO:0007669"/>
    <property type="project" value="TreeGrafter"/>
</dbReference>
<evidence type="ECO:0000259" key="2">
    <source>
        <dbReference type="Pfam" id="PF05303"/>
    </source>
</evidence>
<accession>A0AAW0UR04</accession>
<dbReference type="Proteomes" id="UP001487740">
    <property type="component" value="Unassembled WGS sequence"/>
</dbReference>
<organism evidence="3 4">
    <name type="scientific">Scylla paramamosain</name>
    <name type="common">Mud crab</name>
    <dbReference type="NCBI Taxonomy" id="85552"/>
    <lineage>
        <taxon>Eukaryota</taxon>
        <taxon>Metazoa</taxon>
        <taxon>Ecdysozoa</taxon>
        <taxon>Arthropoda</taxon>
        <taxon>Crustacea</taxon>
        <taxon>Multicrustacea</taxon>
        <taxon>Malacostraca</taxon>
        <taxon>Eumalacostraca</taxon>
        <taxon>Eucarida</taxon>
        <taxon>Decapoda</taxon>
        <taxon>Pleocyemata</taxon>
        <taxon>Brachyura</taxon>
        <taxon>Eubrachyura</taxon>
        <taxon>Portunoidea</taxon>
        <taxon>Portunidae</taxon>
        <taxon>Portuninae</taxon>
        <taxon>Scylla</taxon>
    </lineage>
</organism>
<feature type="domain" description="GSKIP" evidence="2">
    <location>
        <begin position="198"/>
        <end position="294"/>
    </location>
</feature>
<sequence length="306" mass="33695">MYNFLIRYVKGKTNCAADVLLRNPALISAPEESDEADEAVCAALITAAAEAVEDDDIHVVDLHQVEPSSNVLCSTAFMPATRGRDSMLCRASVMGAQKQLTSQQRGCYETTYGGSRDTDDIARALLQYLNTLLQGSEASPAQMLTGRQLRDVIPVKSTSEEWTLQPAAQSSSLILEHHDWGNMEGQEERVLDEQEWHVEAAAVIQDVKECVSHMSVAALPASNSAIYFNLTTKEENHYCVELTASGFRIVGNRFDNKSEPSEKYFETPYALLDQISPLYRESFGLALAARLSALVHAEEEDVKGAE</sequence>
<dbReference type="SUPFAM" id="SSF103107">
    <property type="entry name" value="Hypothetical protein c14orf129, hspc210"/>
    <property type="match status" value="1"/>
</dbReference>
<dbReference type="Gene3D" id="3.30.2280.10">
    <property type="entry name" value="Hypothetical protein (hspc210)"/>
    <property type="match status" value="1"/>
</dbReference>
<dbReference type="GO" id="GO:0051018">
    <property type="term" value="F:protein kinase A binding"/>
    <property type="evidence" value="ECO:0007669"/>
    <property type="project" value="TreeGrafter"/>
</dbReference>